<reference evidence="3 4" key="1">
    <citation type="submission" date="2021-07" db="EMBL/GenBank/DDBJ databases">
        <title>Karlodiniumbacter phycospheric gen. nov., sp. nov., a phycosphere bacterium isolated from karlodinium veneficum.</title>
        <authorList>
            <person name="Peng Y."/>
            <person name="Jiang L."/>
            <person name="Lee J."/>
        </authorList>
    </citation>
    <scope>NUCLEOTIDE SEQUENCE</scope>
    <source>
        <strain evidence="3 4">N5</strain>
    </source>
</reference>
<dbReference type="EMBL" id="JAIMBW010000001">
    <property type="protein sequence ID" value="MBY4891228.1"/>
    <property type="molecule type" value="Genomic_DNA"/>
</dbReference>
<evidence type="ECO:0000313" key="3">
    <source>
        <dbReference type="EMBL" id="QXL88029.1"/>
    </source>
</evidence>
<dbReference type="PANTHER" id="PTHR48079:SF6">
    <property type="entry name" value="NAD(P)-BINDING DOMAIN-CONTAINING PROTEIN-RELATED"/>
    <property type="match status" value="1"/>
</dbReference>
<gene>
    <name evidence="2" type="ORF">KUL25_00440</name>
    <name evidence="3" type="ORF">KUL25_00445</name>
</gene>
<name>A0A975YG30_9RHOB</name>
<dbReference type="AlphaFoldDB" id="A0A975YG30"/>
<dbReference type="InterPro" id="IPR051783">
    <property type="entry name" value="NAD(P)-dependent_oxidoreduct"/>
</dbReference>
<dbReference type="GO" id="GO:0004029">
    <property type="term" value="F:aldehyde dehydrogenase (NAD+) activity"/>
    <property type="evidence" value="ECO:0007669"/>
    <property type="project" value="TreeGrafter"/>
</dbReference>
<evidence type="ECO:0000313" key="4">
    <source>
        <dbReference type="Proteomes" id="UP000693972"/>
    </source>
</evidence>
<dbReference type="SUPFAM" id="SSF51735">
    <property type="entry name" value="NAD(P)-binding Rossmann-fold domains"/>
    <property type="match status" value="1"/>
</dbReference>
<evidence type="ECO:0000259" key="1">
    <source>
        <dbReference type="Pfam" id="PF01370"/>
    </source>
</evidence>
<dbReference type="PANTHER" id="PTHR48079">
    <property type="entry name" value="PROTEIN YEEZ"/>
    <property type="match status" value="1"/>
</dbReference>
<dbReference type="RefSeq" id="WP_257891113.1">
    <property type="nucleotide sequence ID" value="NZ_JAIMBW010000001.1"/>
</dbReference>
<feature type="domain" description="NAD-dependent epimerase/dehydratase" evidence="1">
    <location>
        <begin position="6"/>
        <end position="230"/>
    </location>
</feature>
<keyword evidence="4" id="KW-1185">Reference proteome</keyword>
<dbReference type="EMBL" id="CP078073">
    <property type="protein sequence ID" value="QXL88029.1"/>
    <property type="molecule type" value="Genomic_DNA"/>
</dbReference>
<dbReference type="Gene3D" id="3.40.50.720">
    <property type="entry name" value="NAD(P)-binding Rossmann-like Domain"/>
    <property type="match status" value="1"/>
</dbReference>
<dbReference type="InterPro" id="IPR036291">
    <property type="entry name" value="NAD(P)-bd_dom_sf"/>
</dbReference>
<dbReference type="Proteomes" id="UP000693972">
    <property type="component" value="Unassembled WGS sequence"/>
</dbReference>
<dbReference type="GO" id="GO:0005737">
    <property type="term" value="C:cytoplasm"/>
    <property type="evidence" value="ECO:0007669"/>
    <property type="project" value="TreeGrafter"/>
</dbReference>
<dbReference type="CDD" id="cd08946">
    <property type="entry name" value="SDR_e"/>
    <property type="match status" value="1"/>
</dbReference>
<protein>
    <submittedName>
        <fullName evidence="3">NAD-dependent epimerase/dehydratase family protein</fullName>
    </submittedName>
</protein>
<dbReference type="Pfam" id="PF01370">
    <property type="entry name" value="Epimerase"/>
    <property type="match status" value="1"/>
</dbReference>
<organism evidence="3">
    <name type="scientific">Gymnodinialimonas phycosphaerae</name>
    <dbReference type="NCBI Taxonomy" id="2841589"/>
    <lineage>
        <taxon>Bacteria</taxon>
        <taxon>Pseudomonadati</taxon>
        <taxon>Pseudomonadota</taxon>
        <taxon>Alphaproteobacteria</taxon>
        <taxon>Rhodobacterales</taxon>
        <taxon>Paracoccaceae</taxon>
        <taxon>Gymnodinialimonas</taxon>
    </lineage>
</organism>
<accession>A0A975YG30</accession>
<evidence type="ECO:0000313" key="2">
    <source>
        <dbReference type="EMBL" id="MBY4891228.1"/>
    </source>
</evidence>
<proteinExistence type="predicted"/>
<sequence length="307" mass="32440">MTTGPILVTGAGGFVCSELALALHRAGREVVALDRAFDAATSDRLNGIRRVEGELAQVLDALGPCAAVVHGAAITASPERLGITRAAHIRRNMDLLTATLEFSQSARASRFLFVSSMGVFEPDDTPTPGGCVTEATRPTADCTYCAAKHAGELLTASAAMPGFETLSLRLGNIFGPHEAVRESRQHLCVVARMVAEARASGIITVQTPDARREWAWLPDLADAIARLMTDHWAQPVLHAGAPPVMGDLDLARAVAARVPGTTIRLASPPHAAIRPPMSSGFETALTHTAWTVMDDALDHLIPLEAAP</sequence>
<dbReference type="InterPro" id="IPR001509">
    <property type="entry name" value="Epimerase_deHydtase"/>
</dbReference>